<dbReference type="AlphaFoldDB" id="A0A0K2H052"/>
<reference evidence="6 7" key="1">
    <citation type="submission" date="2013-10" db="EMBL/GenBank/DDBJ databases">
        <title>Complete genome sequence of Corynebacterium lactis DSM 45799(T), isolated from raw cow milk.</title>
        <authorList>
            <person name="Ruckert C."/>
            <person name="Albersmeier A."/>
            <person name="Lipski A."/>
            <person name="Kalinowski J."/>
        </authorList>
    </citation>
    <scope>NUCLEOTIDE SEQUENCE [LARGE SCALE GENOMIC DNA]</scope>
    <source>
        <strain evidence="6 7">RW2-5</strain>
    </source>
</reference>
<dbReference type="PANTHER" id="PTHR22550:SF5">
    <property type="entry name" value="LEUCINE ZIPPER PROTEIN 4"/>
    <property type="match status" value="1"/>
</dbReference>
<evidence type="ECO:0000256" key="2">
    <source>
        <dbReference type="ARBA" id="ARBA00022692"/>
    </source>
</evidence>
<evidence type="ECO:0000313" key="7">
    <source>
        <dbReference type="Proteomes" id="UP000058446"/>
    </source>
</evidence>
<feature type="domain" description="VWFA" evidence="5">
    <location>
        <begin position="92"/>
        <end position="293"/>
    </location>
</feature>
<accession>A0A0K2H052</accession>
<evidence type="ECO:0000256" key="1">
    <source>
        <dbReference type="ARBA" id="ARBA00022475"/>
    </source>
</evidence>
<dbReference type="PATRIC" id="fig|1408189.4.peg.1257"/>
<organism evidence="6 7">
    <name type="scientific">Corynebacterium lactis RW2-5</name>
    <dbReference type="NCBI Taxonomy" id="1408189"/>
    <lineage>
        <taxon>Bacteria</taxon>
        <taxon>Bacillati</taxon>
        <taxon>Actinomycetota</taxon>
        <taxon>Actinomycetes</taxon>
        <taxon>Mycobacteriales</taxon>
        <taxon>Corynebacteriaceae</taxon>
        <taxon>Corynebacterium</taxon>
    </lineage>
</organism>
<dbReference type="InterPro" id="IPR050768">
    <property type="entry name" value="UPF0353/GerABKA_families"/>
</dbReference>
<dbReference type="STRING" id="1408189.CLAC_06325"/>
<evidence type="ECO:0000259" key="5">
    <source>
        <dbReference type="PROSITE" id="PS50234"/>
    </source>
</evidence>
<dbReference type="SMART" id="SM00327">
    <property type="entry name" value="VWA"/>
    <property type="match status" value="1"/>
</dbReference>
<keyword evidence="1" id="KW-1003">Cell membrane</keyword>
<dbReference type="Gene3D" id="3.40.50.410">
    <property type="entry name" value="von Willebrand factor, type A domain"/>
    <property type="match status" value="1"/>
</dbReference>
<dbReference type="SUPFAM" id="SSF53300">
    <property type="entry name" value="vWA-like"/>
    <property type="match status" value="1"/>
</dbReference>
<dbReference type="Pfam" id="PF07584">
    <property type="entry name" value="BatA"/>
    <property type="match status" value="1"/>
</dbReference>
<dbReference type="OrthoDB" id="8882959at2"/>
<name>A0A0K2H052_9CORY</name>
<dbReference type="InterPro" id="IPR024163">
    <property type="entry name" value="Aerotolerance_reg_N"/>
</dbReference>
<evidence type="ECO:0000256" key="4">
    <source>
        <dbReference type="ARBA" id="ARBA00023136"/>
    </source>
</evidence>
<keyword evidence="7" id="KW-1185">Reference proteome</keyword>
<sequence length="330" mass="34905">MDFLNSIFAHPTWLAALALPALGAVFYWLSTRNRARRAIAFGNFAIVGKLASGVRGWVSHAAVALALVSLTLVIIGLAGPISETKVARNRATVMMVVDVSLSMSATDVTPDRISAAKAAGREFIENLPDNLNIGLVTFSGRAQTPVSPTTDHDTVIRALDGAQLDQATATGDAIAAALDSIKQLTESIKGEAEGTPPATIVLLSDGKQTVPQELDDPRGAFTAADEAAKAGIPISTISFGTQDGIITVQGEPIPVPNDDESLREIARKTEGQFYSAASLEQLRDAYTALEDDIGYELKRAENPRPFLIAAFFALTATITAHLVANRTIPQ</sequence>
<gene>
    <name evidence="6" type="ORF">CLAC_06325</name>
</gene>
<dbReference type="PROSITE" id="PS50234">
    <property type="entry name" value="VWFA"/>
    <property type="match status" value="1"/>
</dbReference>
<keyword evidence="2" id="KW-0812">Transmembrane</keyword>
<dbReference type="RefSeq" id="WP_053412164.1">
    <property type="nucleotide sequence ID" value="NZ_CP006841.1"/>
</dbReference>
<keyword evidence="3" id="KW-1133">Transmembrane helix</keyword>
<evidence type="ECO:0000256" key="3">
    <source>
        <dbReference type="ARBA" id="ARBA00022989"/>
    </source>
</evidence>
<dbReference type="PANTHER" id="PTHR22550">
    <property type="entry name" value="SPORE GERMINATION PROTEIN"/>
    <property type="match status" value="1"/>
</dbReference>
<dbReference type="KEGG" id="clw:CLAC_06325"/>
<evidence type="ECO:0000313" key="6">
    <source>
        <dbReference type="EMBL" id="ALA67409.1"/>
    </source>
</evidence>
<dbReference type="InterPro" id="IPR036465">
    <property type="entry name" value="vWFA_dom_sf"/>
</dbReference>
<dbReference type="InterPro" id="IPR002035">
    <property type="entry name" value="VWF_A"/>
</dbReference>
<dbReference type="EMBL" id="CP006841">
    <property type="protein sequence ID" value="ALA67409.1"/>
    <property type="molecule type" value="Genomic_DNA"/>
</dbReference>
<dbReference type="Pfam" id="PF13519">
    <property type="entry name" value="VWA_2"/>
    <property type="match status" value="1"/>
</dbReference>
<dbReference type="Proteomes" id="UP000058446">
    <property type="component" value="Chromosome"/>
</dbReference>
<proteinExistence type="predicted"/>
<keyword evidence="4" id="KW-0472">Membrane</keyword>
<protein>
    <submittedName>
        <fullName evidence="6">Membrane protein</fullName>
    </submittedName>
</protein>